<dbReference type="InterPro" id="IPR007138">
    <property type="entry name" value="ABM_dom"/>
</dbReference>
<comment type="caution">
    <text evidence="2">The sequence shown here is derived from an EMBL/GenBank/DDBJ whole genome shotgun (WGS) entry which is preliminary data.</text>
</comment>
<name>A0A9X1D7W1_9SPHN</name>
<gene>
    <name evidence="2" type="ORF">KK488_00610</name>
</gene>
<keyword evidence="2" id="KW-0503">Monooxygenase</keyword>
<reference evidence="2" key="1">
    <citation type="submission" date="2021-05" db="EMBL/GenBank/DDBJ databases">
        <title>Genome of Sphingobium sp. strain.</title>
        <authorList>
            <person name="Fan R."/>
        </authorList>
    </citation>
    <scope>NUCLEOTIDE SEQUENCE</scope>
    <source>
        <strain evidence="2">H33</strain>
    </source>
</reference>
<protein>
    <submittedName>
        <fullName evidence="2">Antibiotic biosynthesis monooxygenase</fullName>
    </submittedName>
</protein>
<dbReference type="PANTHER" id="PTHR37811:SF2">
    <property type="entry name" value="ABM DOMAIN-CONTAINING PROTEIN"/>
    <property type="match status" value="1"/>
</dbReference>
<dbReference type="PANTHER" id="PTHR37811">
    <property type="entry name" value="BLL5343 PROTEIN"/>
    <property type="match status" value="1"/>
</dbReference>
<dbReference type="Pfam" id="PF03992">
    <property type="entry name" value="ABM"/>
    <property type="match status" value="1"/>
</dbReference>
<dbReference type="Proteomes" id="UP001138757">
    <property type="component" value="Unassembled WGS sequence"/>
</dbReference>
<accession>A0A9X1D7W1</accession>
<keyword evidence="3" id="KW-1185">Reference proteome</keyword>
<dbReference type="AlphaFoldDB" id="A0A9X1D7W1"/>
<evidence type="ECO:0000313" key="3">
    <source>
        <dbReference type="Proteomes" id="UP001138757"/>
    </source>
</evidence>
<evidence type="ECO:0000313" key="2">
    <source>
        <dbReference type="EMBL" id="MBT2185447.1"/>
    </source>
</evidence>
<feature type="domain" description="ABM" evidence="1">
    <location>
        <begin position="33"/>
        <end position="86"/>
    </location>
</feature>
<dbReference type="Gene3D" id="3.30.70.100">
    <property type="match status" value="1"/>
</dbReference>
<sequence>MTDNEARLPPVGAIAVIFIAQRTDEDEVGYGRAAGAMDALAATQPGYLGIDSVRGADGLGITVSYWADEASAVAWRNNAEHAAIREIGRARWYARYRLIVTQAVRGYGWERGGA</sequence>
<dbReference type="SUPFAM" id="SSF54909">
    <property type="entry name" value="Dimeric alpha+beta barrel"/>
    <property type="match status" value="1"/>
</dbReference>
<evidence type="ECO:0000259" key="1">
    <source>
        <dbReference type="Pfam" id="PF03992"/>
    </source>
</evidence>
<dbReference type="InterPro" id="IPR052936">
    <property type="entry name" value="Jasmonate_Hydroxylase-like"/>
</dbReference>
<dbReference type="EMBL" id="JAHGAW010000001">
    <property type="protein sequence ID" value="MBT2185447.1"/>
    <property type="molecule type" value="Genomic_DNA"/>
</dbReference>
<keyword evidence="2" id="KW-0560">Oxidoreductase</keyword>
<dbReference type="RefSeq" id="WP_214621201.1">
    <property type="nucleotide sequence ID" value="NZ_JAHGAW010000001.1"/>
</dbReference>
<dbReference type="InterPro" id="IPR011008">
    <property type="entry name" value="Dimeric_a/b-barrel"/>
</dbReference>
<dbReference type="GO" id="GO:0004497">
    <property type="term" value="F:monooxygenase activity"/>
    <property type="evidence" value="ECO:0007669"/>
    <property type="project" value="UniProtKB-KW"/>
</dbReference>
<organism evidence="2 3">
    <name type="scientific">Sphingobium nicotianae</name>
    <dbReference type="NCBI Taxonomy" id="2782607"/>
    <lineage>
        <taxon>Bacteria</taxon>
        <taxon>Pseudomonadati</taxon>
        <taxon>Pseudomonadota</taxon>
        <taxon>Alphaproteobacteria</taxon>
        <taxon>Sphingomonadales</taxon>
        <taxon>Sphingomonadaceae</taxon>
        <taxon>Sphingobium</taxon>
    </lineage>
</organism>
<proteinExistence type="predicted"/>